<evidence type="ECO:0000259" key="3">
    <source>
        <dbReference type="PROSITE" id="PS50127"/>
    </source>
</evidence>
<evidence type="ECO:0000256" key="1">
    <source>
        <dbReference type="ARBA" id="ARBA00022679"/>
    </source>
</evidence>
<dbReference type="Gene3D" id="3.10.110.10">
    <property type="entry name" value="Ubiquitin Conjugating Enzyme"/>
    <property type="match status" value="1"/>
</dbReference>
<organism evidence="4 5">
    <name type="scientific">Acer negundo</name>
    <name type="common">Box elder</name>
    <dbReference type="NCBI Taxonomy" id="4023"/>
    <lineage>
        <taxon>Eukaryota</taxon>
        <taxon>Viridiplantae</taxon>
        <taxon>Streptophyta</taxon>
        <taxon>Embryophyta</taxon>
        <taxon>Tracheophyta</taxon>
        <taxon>Spermatophyta</taxon>
        <taxon>Magnoliopsida</taxon>
        <taxon>eudicotyledons</taxon>
        <taxon>Gunneridae</taxon>
        <taxon>Pentapetalae</taxon>
        <taxon>rosids</taxon>
        <taxon>malvids</taxon>
        <taxon>Sapindales</taxon>
        <taxon>Sapindaceae</taxon>
        <taxon>Hippocastanoideae</taxon>
        <taxon>Acereae</taxon>
        <taxon>Acer</taxon>
    </lineage>
</organism>
<comment type="caution">
    <text evidence="4">The sequence shown here is derived from an EMBL/GenBank/DDBJ whole genome shotgun (WGS) entry which is preliminary data.</text>
</comment>
<dbReference type="PROSITE" id="PS50127">
    <property type="entry name" value="UBC_2"/>
    <property type="match status" value="1"/>
</dbReference>
<accession>A0AAD5IZI0</accession>
<dbReference type="SUPFAM" id="SSF54495">
    <property type="entry name" value="UBC-like"/>
    <property type="match status" value="1"/>
</dbReference>
<dbReference type="AlphaFoldDB" id="A0AAD5IZI0"/>
<keyword evidence="1" id="KW-0808">Transferase</keyword>
<dbReference type="PANTHER" id="PTHR46116">
    <property type="entry name" value="(E3-INDEPENDENT) E2 UBIQUITIN-CONJUGATING ENZYME"/>
    <property type="match status" value="1"/>
</dbReference>
<dbReference type="InterPro" id="IPR016135">
    <property type="entry name" value="UBQ-conjugating_enzyme/RWD"/>
</dbReference>
<proteinExistence type="predicted"/>
<dbReference type="InterPro" id="IPR000608">
    <property type="entry name" value="UBC"/>
</dbReference>
<dbReference type="GO" id="GO:0061631">
    <property type="term" value="F:ubiquitin conjugating enzyme activity"/>
    <property type="evidence" value="ECO:0007669"/>
    <property type="project" value="TreeGrafter"/>
</dbReference>
<dbReference type="EMBL" id="JAJSOW010000101">
    <property type="protein sequence ID" value="KAI9180857.1"/>
    <property type="molecule type" value="Genomic_DNA"/>
</dbReference>
<gene>
    <name evidence="4" type="ORF">LWI28_008763</name>
</gene>
<sequence length="316" mass="37478">MESTQLNNMEDNKIEKPILYGDIEEIEDEVEKRFKQFKTFDKISCYYPFDHRYVDKSKRIDPESKVAMKMQLEWEILEKNLPCSIFVRTYEGRFDIMRVAVAGLEGTPYCHGLFFFDIYFPSNYPARPPEIFHRSNDLNSNQRDRKVPTSLPYFNQWYKQTSQKWNPKQSDILQVLVSIQQHVLKGRPYVKESVLNAFSEGQSKKSNKEVFMLNCEAMLCTLTFPPLHFKDLVQGHYRVRAHPILLICKAQMKIINDNALNQLFFKLLKAFEVNGAYCRHHYDISLQEEESSEHQEERSDSNGYTFKFINKFRNML</sequence>
<dbReference type="Proteomes" id="UP001064489">
    <property type="component" value="Chromosome 4"/>
</dbReference>
<keyword evidence="5" id="KW-1185">Reference proteome</keyword>
<reference evidence="4" key="1">
    <citation type="journal article" date="2022" name="Plant J.">
        <title>Strategies of tolerance reflected in two North American maple genomes.</title>
        <authorList>
            <person name="McEvoy S.L."/>
            <person name="Sezen U.U."/>
            <person name="Trouern-Trend A."/>
            <person name="McMahon S.M."/>
            <person name="Schaberg P.G."/>
            <person name="Yang J."/>
            <person name="Wegrzyn J.L."/>
            <person name="Swenson N.G."/>
        </authorList>
    </citation>
    <scope>NUCLEOTIDE SEQUENCE</scope>
    <source>
        <strain evidence="4">91603</strain>
    </source>
</reference>
<evidence type="ECO:0000313" key="4">
    <source>
        <dbReference type="EMBL" id="KAI9180857.1"/>
    </source>
</evidence>
<reference evidence="4" key="2">
    <citation type="submission" date="2023-02" db="EMBL/GenBank/DDBJ databases">
        <authorList>
            <person name="Swenson N.G."/>
            <person name="Wegrzyn J.L."/>
            <person name="Mcevoy S.L."/>
        </authorList>
    </citation>
    <scope>NUCLEOTIDE SEQUENCE</scope>
    <source>
        <strain evidence="4">91603</strain>
        <tissue evidence="4">Leaf</tissue>
    </source>
</reference>
<name>A0AAD5IZI0_ACENE</name>
<dbReference type="Pfam" id="PF00179">
    <property type="entry name" value="UQ_con"/>
    <property type="match status" value="1"/>
</dbReference>
<protein>
    <recommendedName>
        <fullName evidence="3">UBC core domain-containing protein</fullName>
    </recommendedName>
</protein>
<evidence type="ECO:0000313" key="5">
    <source>
        <dbReference type="Proteomes" id="UP001064489"/>
    </source>
</evidence>
<keyword evidence="2" id="KW-0833">Ubl conjugation pathway</keyword>
<feature type="domain" description="UBC core" evidence="3">
    <location>
        <begin position="65"/>
        <end position="226"/>
    </location>
</feature>
<evidence type="ECO:0000256" key="2">
    <source>
        <dbReference type="ARBA" id="ARBA00022786"/>
    </source>
</evidence>
<dbReference type="PANTHER" id="PTHR46116:SF13">
    <property type="entry name" value="UBIQUITIN-CONJUGATING ENZYME E2 24-RELATED"/>
    <property type="match status" value="1"/>
</dbReference>